<keyword evidence="7" id="KW-1185">Reference proteome</keyword>
<feature type="compositionally biased region" description="Low complexity" evidence="4">
    <location>
        <begin position="667"/>
        <end position="689"/>
    </location>
</feature>
<dbReference type="Proteomes" id="UP001195483">
    <property type="component" value="Unassembled WGS sequence"/>
</dbReference>
<evidence type="ECO:0000313" key="6">
    <source>
        <dbReference type="EMBL" id="KAK3611200.1"/>
    </source>
</evidence>
<reference evidence="6" key="1">
    <citation type="journal article" date="2021" name="Genome Biol. Evol.">
        <title>A High-Quality Reference Genome for a Parasitic Bivalve with Doubly Uniparental Inheritance (Bivalvia: Unionida).</title>
        <authorList>
            <person name="Smith C.H."/>
        </authorList>
    </citation>
    <scope>NUCLEOTIDE SEQUENCE</scope>
    <source>
        <strain evidence="6">CHS0354</strain>
    </source>
</reference>
<reference evidence="6" key="3">
    <citation type="submission" date="2023-05" db="EMBL/GenBank/DDBJ databases">
        <authorList>
            <person name="Smith C.H."/>
        </authorList>
    </citation>
    <scope>NUCLEOTIDE SEQUENCE</scope>
    <source>
        <strain evidence="6">CHS0354</strain>
        <tissue evidence="6">Mantle</tissue>
    </source>
</reference>
<dbReference type="AlphaFoldDB" id="A0AAE0TJS3"/>
<dbReference type="SMART" id="SM00715">
    <property type="entry name" value="LA"/>
    <property type="match status" value="1"/>
</dbReference>
<evidence type="ECO:0000259" key="5">
    <source>
        <dbReference type="PROSITE" id="PS50961"/>
    </source>
</evidence>
<feature type="compositionally biased region" description="Basic and acidic residues" evidence="4">
    <location>
        <begin position="431"/>
        <end position="443"/>
    </location>
</feature>
<dbReference type="Pfam" id="PF05383">
    <property type="entry name" value="La"/>
    <property type="match status" value="1"/>
</dbReference>
<evidence type="ECO:0000256" key="1">
    <source>
        <dbReference type="ARBA" id="ARBA00022553"/>
    </source>
</evidence>
<feature type="compositionally biased region" description="Basic and acidic residues" evidence="4">
    <location>
        <begin position="829"/>
        <end position="875"/>
    </location>
</feature>
<dbReference type="PROSITE" id="PS50961">
    <property type="entry name" value="HTH_LA"/>
    <property type="match status" value="1"/>
</dbReference>
<gene>
    <name evidence="6" type="ORF">CHS0354_009453</name>
</gene>
<feature type="region of interest" description="Disordered" evidence="4">
    <location>
        <begin position="1"/>
        <end position="31"/>
    </location>
</feature>
<feature type="region of interest" description="Disordered" evidence="4">
    <location>
        <begin position="400"/>
        <end position="571"/>
    </location>
</feature>
<feature type="compositionally biased region" description="Polar residues" evidence="4">
    <location>
        <begin position="400"/>
        <end position="417"/>
    </location>
</feature>
<feature type="region of interest" description="Disordered" evidence="4">
    <location>
        <begin position="644"/>
        <end position="716"/>
    </location>
</feature>
<feature type="region of interest" description="Disordered" evidence="4">
    <location>
        <begin position="763"/>
        <end position="875"/>
    </location>
</feature>
<feature type="compositionally biased region" description="Polar residues" evidence="4">
    <location>
        <begin position="781"/>
        <end position="824"/>
    </location>
</feature>
<keyword evidence="1" id="KW-0597">Phosphoprotein</keyword>
<protein>
    <recommendedName>
        <fullName evidence="5">HTH La-type RNA-binding domain-containing protein</fullName>
    </recommendedName>
</protein>
<proteinExistence type="predicted"/>
<feature type="compositionally biased region" description="Polar residues" evidence="4">
    <location>
        <begin position="644"/>
        <end position="666"/>
    </location>
</feature>
<dbReference type="GO" id="GO:0010494">
    <property type="term" value="C:cytoplasmic stress granule"/>
    <property type="evidence" value="ECO:0007669"/>
    <property type="project" value="TreeGrafter"/>
</dbReference>
<dbReference type="PANTHER" id="PTHR22792:SF131">
    <property type="entry name" value="LA-RELATED PROTEIN LARP4B"/>
    <property type="match status" value="1"/>
</dbReference>
<dbReference type="EMBL" id="JAEAOA010000610">
    <property type="protein sequence ID" value="KAK3611200.1"/>
    <property type="molecule type" value="Genomic_DNA"/>
</dbReference>
<dbReference type="InterPro" id="IPR045180">
    <property type="entry name" value="La_dom_prot"/>
</dbReference>
<feature type="domain" description="HTH La-type RNA-binding" evidence="5">
    <location>
        <begin position="124"/>
        <end position="213"/>
    </location>
</feature>
<dbReference type="InterPro" id="IPR036390">
    <property type="entry name" value="WH_DNA-bd_sf"/>
</dbReference>
<organism evidence="6 7">
    <name type="scientific">Potamilus streckersoni</name>
    <dbReference type="NCBI Taxonomy" id="2493646"/>
    <lineage>
        <taxon>Eukaryota</taxon>
        <taxon>Metazoa</taxon>
        <taxon>Spiralia</taxon>
        <taxon>Lophotrochozoa</taxon>
        <taxon>Mollusca</taxon>
        <taxon>Bivalvia</taxon>
        <taxon>Autobranchia</taxon>
        <taxon>Heteroconchia</taxon>
        <taxon>Palaeoheterodonta</taxon>
        <taxon>Unionida</taxon>
        <taxon>Unionoidea</taxon>
        <taxon>Unionidae</taxon>
        <taxon>Ambleminae</taxon>
        <taxon>Lampsilini</taxon>
        <taxon>Potamilus</taxon>
    </lineage>
</organism>
<dbReference type="InterPro" id="IPR036388">
    <property type="entry name" value="WH-like_DNA-bd_sf"/>
</dbReference>
<evidence type="ECO:0000313" key="7">
    <source>
        <dbReference type="Proteomes" id="UP001195483"/>
    </source>
</evidence>
<keyword evidence="2 3" id="KW-0694">RNA-binding</keyword>
<feature type="compositionally biased region" description="Polar residues" evidence="4">
    <location>
        <begin position="463"/>
        <end position="472"/>
    </location>
</feature>
<reference evidence="6" key="2">
    <citation type="journal article" date="2021" name="Genome Biol. Evol.">
        <title>Developing a high-quality reference genome for a parasitic bivalve with doubly uniparental inheritance (Bivalvia: Unionida).</title>
        <authorList>
            <person name="Smith C.H."/>
        </authorList>
    </citation>
    <scope>NUCLEOTIDE SEQUENCE</scope>
    <source>
        <strain evidence="6">CHS0354</strain>
        <tissue evidence="6">Mantle</tissue>
    </source>
</reference>
<feature type="compositionally biased region" description="Basic and acidic residues" evidence="4">
    <location>
        <begin position="475"/>
        <end position="490"/>
    </location>
</feature>
<accession>A0AAE0TJS3</accession>
<name>A0AAE0TJS3_9BIVA</name>
<dbReference type="Gene3D" id="1.10.10.10">
    <property type="entry name" value="Winged helix-like DNA-binding domain superfamily/Winged helix DNA-binding domain"/>
    <property type="match status" value="1"/>
</dbReference>
<dbReference type="Pfam" id="PF26088">
    <property type="entry name" value="RRM_LARP4"/>
    <property type="match status" value="1"/>
</dbReference>
<dbReference type="GO" id="GO:0003730">
    <property type="term" value="F:mRNA 3'-UTR binding"/>
    <property type="evidence" value="ECO:0007669"/>
    <property type="project" value="TreeGrafter"/>
</dbReference>
<sequence>MTSDRGSTGEAEMPCDTSPVTAKSPGLNPNATEFLSHNIQTAASAGATSAGVDGSQWETAGLFNNTDYQYINGDLGDKLDATGTFSPPMSEESPPIPMQETEYTTDYSDNQDIIPDGEVLLDGPIPDDRLRHMLKVQLESYFSRENLSSDTYMQSQMDADQYVPITTVANLAPIHSLTNDIQLILDVLRECNNAQVDQKGEKVRPNHKRCIVILREVPNTTPIEDVEKLFSGEDCPKFVSCEFAHNDNWYVTFDSDAKAQEAYQYLREVVKTFLGKPIMARIKAKPLIRSTYIPRNKHYHQYQFQQPQHPQQQPATSQTQQEQEQAQQQQQPQQQQPFSYSQPFAFMPSVTQYINNQQTIPFYPPPNPLFQTWPTTTTTPMLDPSLVLAMNGYQATSVKLNHNSGTRHPPFSTMNRNRPQRMHRPNSSLDRNGHDSRFSHERPQSNNSGGNNSHKASPRGTVDSASSHQSTFHNRRGDNSHPHQKGEDSYSHLVHSSSTIVSQSQLGTQSSASQHSHNDTNNNNNYRQSSTETAPLSQRRSYKSRRRREEEGVRPSRLNSLHLSSRDARSAADQHFDYEPTSFPPLPGSNNNAASGDVFSSKLSDVVKGTAKVPVKDIKSMTITSPTVTTTSNLSPVNTSCTATPPVTVQSTHVTPTSTAPSTNIATSRNSVSPLSRSPSVPTSVVPSVALDYHHTNSPAHRPAKPTPTPTEGKSVETTLTVTNTTSTLTAISSSSFSAASSTQVKGEEKPIRLSYAQMVQKSKPIENCTPNAMVDKSGTDGDSNSGSEKGESTQQQANVNKPNHTLKEQSQSTLKTVSTNGRSAPSKDSYRKDSESREQRFSSGRRAKENRMEMRDRRERRRDRERDGRPGTTN</sequence>
<evidence type="ECO:0000256" key="2">
    <source>
        <dbReference type="ARBA" id="ARBA00022884"/>
    </source>
</evidence>
<dbReference type="SUPFAM" id="SSF46785">
    <property type="entry name" value="Winged helix' DNA-binding domain"/>
    <property type="match status" value="1"/>
</dbReference>
<evidence type="ECO:0000256" key="4">
    <source>
        <dbReference type="SAM" id="MobiDB-lite"/>
    </source>
</evidence>
<feature type="region of interest" description="Disordered" evidence="4">
    <location>
        <begin position="302"/>
        <end position="338"/>
    </location>
</feature>
<evidence type="ECO:0000256" key="3">
    <source>
        <dbReference type="PROSITE-ProRule" id="PRU00332"/>
    </source>
</evidence>
<dbReference type="GO" id="GO:0005829">
    <property type="term" value="C:cytosol"/>
    <property type="evidence" value="ECO:0007669"/>
    <property type="project" value="TreeGrafter"/>
</dbReference>
<feature type="compositionally biased region" description="Polar residues" evidence="4">
    <location>
        <begin position="444"/>
        <end position="455"/>
    </location>
</feature>
<dbReference type="GO" id="GO:0045727">
    <property type="term" value="P:positive regulation of translation"/>
    <property type="evidence" value="ECO:0007669"/>
    <property type="project" value="TreeGrafter"/>
</dbReference>
<comment type="caution">
    <text evidence="6">The sequence shown here is derived from an EMBL/GenBank/DDBJ whole genome shotgun (WGS) entry which is preliminary data.</text>
</comment>
<dbReference type="CDD" id="cd12430">
    <property type="entry name" value="RRM_LARP4_5_like"/>
    <property type="match status" value="1"/>
</dbReference>
<feature type="compositionally biased region" description="Polar residues" evidence="4">
    <location>
        <begin position="494"/>
        <end position="515"/>
    </location>
</feature>
<dbReference type="InterPro" id="IPR006630">
    <property type="entry name" value="La_HTH"/>
</dbReference>
<dbReference type="InterPro" id="IPR058699">
    <property type="entry name" value="RRM_LARP4/4B"/>
</dbReference>
<feature type="compositionally biased region" description="Polar residues" evidence="4">
    <location>
        <begin position="526"/>
        <end position="536"/>
    </location>
</feature>
<dbReference type="PANTHER" id="PTHR22792">
    <property type="entry name" value="LUPUS LA PROTEIN-RELATED"/>
    <property type="match status" value="1"/>
</dbReference>